<name>A0A8D2HCU5_UROPR</name>
<feature type="compositionally biased region" description="Low complexity" evidence="1">
    <location>
        <begin position="83"/>
        <end position="98"/>
    </location>
</feature>
<protein>
    <submittedName>
        <fullName evidence="2">Uncharacterized protein</fullName>
    </submittedName>
</protein>
<dbReference type="Proteomes" id="UP000694417">
    <property type="component" value="Unplaced"/>
</dbReference>
<evidence type="ECO:0000256" key="1">
    <source>
        <dbReference type="SAM" id="MobiDB-lite"/>
    </source>
</evidence>
<proteinExistence type="predicted"/>
<dbReference type="AlphaFoldDB" id="A0A8D2HCU5"/>
<evidence type="ECO:0000313" key="2">
    <source>
        <dbReference type="Ensembl" id="ENSUPAP00010014650.1"/>
    </source>
</evidence>
<dbReference type="Ensembl" id="ENSUPAT00010016733.1">
    <property type="protein sequence ID" value="ENSUPAP00010014650.1"/>
    <property type="gene ID" value="ENSUPAG00010011739.1"/>
</dbReference>
<dbReference type="GeneTree" id="ENSGT01030000234866"/>
<accession>A0A8D2HCU5</accession>
<reference evidence="2" key="2">
    <citation type="submission" date="2025-09" db="UniProtKB">
        <authorList>
            <consortium name="Ensembl"/>
        </authorList>
    </citation>
    <scope>IDENTIFICATION</scope>
</reference>
<keyword evidence="3" id="KW-1185">Reference proteome</keyword>
<reference evidence="2" key="1">
    <citation type="submission" date="2025-08" db="UniProtKB">
        <authorList>
            <consortium name="Ensembl"/>
        </authorList>
    </citation>
    <scope>IDENTIFICATION</scope>
</reference>
<organism evidence="2 3">
    <name type="scientific">Urocitellus parryii</name>
    <name type="common">Arctic ground squirrel</name>
    <name type="synonym">Spermophilus parryii</name>
    <dbReference type="NCBI Taxonomy" id="9999"/>
    <lineage>
        <taxon>Eukaryota</taxon>
        <taxon>Metazoa</taxon>
        <taxon>Chordata</taxon>
        <taxon>Craniata</taxon>
        <taxon>Vertebrata</taxon>
        <taxon>Euteleostomi</taxon>
        <taxon>Mammalia</taxon>
        <taxon>Eutheria</taxon>
        <taxon>Euarchontoglires</taxon>
        <taxon>Glires</taxon>
        <taxon>Rodentia</taxon>
        <taxon>Sciuromorpha</taxon>
        <taxon>Sciuridae</taxon>
        <taxon>Xerinae</taxon>
        <taxon>Marmotini</taxon>
        <taxon>Urocitellus</taxon>
    </lineage>
</organism>
<evidence type="ECO:0000313" key="3">
    <source>
        <dbReference type="Proteomes" id="UP000694417"/>
    </source>
</evidence>
<sequence length="114" mass="12244">MEKQARRLIDRPTAIFQQGKIPPSPFSLPPPAGIMILYPPSLPGLSCPDMKPALYIGGSPRMLMMGPPPSGMMLVKSAPRMRPPIGGQMPMMPGTPKMRPLARPIMVPTGPGMT</sequence>
<feature type="region of interest" description="Disordered" evidence="1">
    <location>
        <begin position="76"/>
        <end position="114"/>
    </location>
</feature>